<dbReference type="Proteomes" id="UP001235133">
    <property type="component" value="Unassembled WGS sequence"/>
</dbReference>
<dbReference type="RefSeq" id="WP_308869064.1">
    <property type="nucleotide sequence ID" value="NZ_JAVFWO010000004.1"/>
</dbReference>
<dbReference type="SUPFAM" id="SSF89796">
    <property type="entry name" value="CoA-transferase family III (CaiB/BaiF)"/>
    <property type="match status" value="1"/>
</dbReference>
<protein>
    <submittedName>
        <fullName evidence="3">CoA transferase</fullName>
        <ecNumber evidence="3">2.8.3.-</ecNumber>
    </submittedName>
</protein>
<name>A0ABU0Z4C2_9MICO</name>
<evidence type="ECO:0000256" key="1">
    <source>
        <dbReference type="ARBA" id="ARBA00022679"/>
    </source>
</evidence>
<organism evidence="3 4">
    <name type="scientific">Microbacterium psychrotolerans</name>
    <dbReference type="NCBI Taxonomy" id="3068321"/>
    <lineage>
        <taxon>Bacteria</taxon>
        <taxon>Bacillati</taxon>
        <taxon>Actinomycetota</taxon>
        <taxon>Actinomycetes</taxon>
        <taxon>Micrococcales</taxon>
        <taxon>Microbacteriaceae</taxon>
        <taxon>Microbacterium</taxon>
    </lineage>
</organism>
<evidence type="ECO:0000313" key="3">
    <source>
        <dbReference type="EMBL" id="MDQ7879439.1"/>
    </source>
</evidence>
<feature type="compositionally biased region" description="Polar residues" evidence="2">
    <location>
        <begin position="46"/>
        <end position="55"/>
    </location>
</feature>
<dbReference type="EMBL" id="JAVFWO010000004">
    <property type="protein sequence ID" value="MDQ7879439.1"/>
    <property type="molecule type" value="Genomic_DNA"/>
</dbReference>
<keyword evidence="1 3" id="KW-0808">Transferase</keyword>
<dbReference type="EC" id="2.8.3.-" evidence="3"/>
<accession>A0ABU0Z4C2</accession>
<dbReference type="InterPro" id="IPR050483">
    <property type="entry name" value="CoA-transferase_III_domain"/>
</dbReference>
<evidence type="ECO:0000256" key="2">
    <source>
        <dbReference type="SAM" id="MobiDB-lite"/>
    </source>
</evidence>
<keyword evidence="4" id="KW-1185">Reference proteome</keyword>
<reference evidence="3 4" key="1">
    <citation type="submission" date="2023-08" db="EMBL/GenBank/DDBJ databases">
        <title>Microbacterium psychrotolerans sp. nov., a psychrotolerant bacterium isolated from soil in Heilongjiang Province, China.</title>
        <authorList>
            <person name="An P."/>
            <person name="Zhao D."/>
            <person name="Xiang H."/>
        </authorList>
    </citation>
    <scope>NUCLEOTIDE SEQUENCE [LARGE SCALE GENOMIC DNA]</scope>
    <source>
        <strain evidence="3 4">QXD-8</strain>
    </source>
</reference>
<sequence length="414" mass="43462">MNTADGPLAGKTVIDLTTALAGPYATLLLASLGARVIKVENPSRGGDSSRNNSPYVTADGLQMRRSAPDDMSVSMMARGRGKESITLNLKHPESRGVFFDLVRNADIVVENFSAGVTRRLGIDYAAVQQVNPRIVYTSISGFGAQGVPGEGKAMDTIIQALSGVMMTAGEPGDAPIRFGLPIGDLVAPLFAVIGTLAAVMDAEATGEGQHVDVSMLGSLTSLVACEPFDALESVGFPLRTGAVVPRLAPFGTFQTTDGWFAICAPTDQFAEGTLAAMGSGDLVDDPRFSSRDARVTHAEELHGMIADWAAPRSSAEVLSALERHGVPAAPVRDTATAVRDDIVTSRREVVPLVHPRYGHLEGLYGSGLPVVFSRSSADLSRPAPGLGEHTADILGGLLGYDDERVDALRRDGVL</sequence>
<dbReference type="InterPro" id="IPR044855">
    <property type="entry name" value="CoA-Trfase_III_dom3_sf"/>
</dbReference>
<dbReference type="Gene3D" id="3.30.1540.10">
    <property type="entry name" value="formyl-coa transferase, domain 3"/>
    <property type="match status" value="1"/>
</dbReference>
<dbReference type="PANTHER" id="PTHR48207:SF3">
    <property type="entry name" value="SUCCINATE--HYDROXYMETHYLGLUTARATE COA-TRANSFERASE"/>
    <property type="match status" value="1"/>
</dbReference>
<gene>
    <name evidence="3" type="ORF">Q9R08_15715</name>
</gene>
<feature type="region of interest" description="Disordered" evidence="2">
    <location>
        <begin position="40"/>
        <end position="71"/>
    </location>
</feature>
<dbReference type="Pfam" id="PF02515">
    <property type="entry name" value="CoA_transf_3"/>
    <property type="match status" value="1"/>
</dbReference>
<dbReference type="InterPro" id="IPR003673">
    <property type="entry name" value="CoA-Trfase_fam_III"/>
</dbReference>
<dbReference type="GO" id="GO:0016740">
    <property type="term" value="F:transferase activity"/>
    <property type="evidence" value="ECO:0007669"/>
    <property type="project" value="UniProtKB-KW"/>
</dbReference>
<dbReference type="PANTHER" id="PTHR48207">
    <property type="entry name" value="SUCCINATE--HYDROXYMETHYLGLUTARATE COA-TRANSFERASE"/>
    <property type="match status" value="1"/>
</dbReference>
<dbReference type="Gene3D" id="3.40.50.10540">
    <property type="entry name" value="Crotonobetainyl-coa:carnitine coa-transferase, domain 1"/>
    <property type="match status" value="1"/>
</dbReference>
<proteinExistence type="predicted"/>
<dbReference type="InterPro" id="IPR023606">
    <property type="entry name" value="CoA-Trfase_III_dom_1_sf"/>
</dbReference>
<evidence type="ECO:0000313" key="4">
    <source>
        <dbReference type="Proteomes" id="UP001235133"/>
    </source>
</evidence>
<comment type="caution">
    <text evidence="3">The sequence shown here is derived from an EMBL/GenBank/DDBJ whole genome shotgun (WGS) entry which is preliminary data.</text>
</comment>